<gene>
    <name evidence="3" type="ORF">LARV_01262</name>
</gene>
<dbReference type="GO" id="GO:0016020">
    <property type="term" value="C:membrane"/>
    <property type="evidence" value="ECO:0007669"/>
    <property type="project" value="TreeGrafter"/>
</dbReference>
<dbReference type="STRING" id="360412.LARV_01262"/>
<dbReference type="PANTHER" id="PTHR43798:SF31">
    <property type="entry name" value="AB HYDROLASE SUPERFAMILY PROTEIN YCLE"/>
    <property type="match status" value="1"/>
</dbReference>
<dbReference type="PRINTS" id="PR00111">
    <property type="entry name" value="ABHYDROLASE"/>
</dbReference>
<dbReference type="AlphaFoldDB" id="A0A0S7BEZ2"/>
<evidence type="ECO:0000313" key="3">
    <source>
        <dbReference type="EMBL" id="GAP13508.1"/>
    </source>
</evidence>
<dbReference type="InterPro" id="IPR050266">
    <property type="entry name" value="AB_hydrolase_sf"/>
</dbReference>
<name>A0A0S7BEZ2_9CHLR</name>
<dbReference type="InterPro" id="IPR000639">
    <property type="entry name" value="Epox_hydrolase-like"/>
</dbReference>
<dbReference type="SUPFAM" id="SSF53474">
    <property type="entry name" value="alpha/beta-Hydrolases"/>
    <property type="match status" value="1"/>
</dbReference>
<dbReference type="PANTHER" id="PTHR43798">
    <property type="entry name" value="MONOACYLGLYCEROL LIPASE"/>
    <property type="match status" value="1"/>
</dbReference>
<keyword evidence="1 3" id="KW-0378">Hydrolase</keyword>
<dbReference type="EMBL" id="DF967972">
    <property type="protein sequence ID" value="GAP13508.1"/>
    <property type="molecule type" value="Genomic_DNA"/>
</dbReference>
<evidence type="ECO:0000313" key="4">
    <source>
        <dbReference type="Proteomes" id="UP000055060"/>
    </source>
</evidence>
<dbReference type="InterPro" id="IPR000073">
    <property type="entry name" value="AB_hydrolase_1"/>
</dbReference>
<dbReference type="InterPro" id="IPR029058">
    <property type="entry name" value="AB_hydrolase_fold"/>
</dbReference>
<protein>
    <submittedName>
        <fullName evidence="3">Predicted hydrolase</fullName>
    </submittedName>
</protein>
<dbReference type="Pfam" id="PF00561">
    <property type="entry name" value="Abhydrolase_1"/>
    <property type="match status" value="1"/>
</dbReference>
<dbReference type="Proteomes" id="UP000055060">
    <property type="component" value="Unassembled WGS sequence"/>
</dbReference>
<reference evidence="3" key="1">
    <citation type="submission" date="2015-07" db="EMBL/GenBank/DDBJ databases">
        <title>Draft Genome Sequences of Anaerolinea thermolimosa IMO-1, Bellilinea caldifistulae GOMI-1, Leptolinea tardivitalis YMTK-2, Levilinea saccharolytica KIBI-1,Longilinea arvoryzae KOME-1, Previously Described as Members of the Anaerolineaceae (Chloroflexi).</title>
        <authorList>
            <person name="Sekiguchi Y."/>
            <person name="Ohashi A."/>
            <person name="Matsuura N."/>
            <person name="Tourlousse M.D."/>
        </authorList>
    </citation>
    <scope>NUCLEOTIDE SEQUENCE [LARGE SCALE GENOMIC DNA]</scope>
    <source>
        <strain evidence="3">KOME-1</strain>
    </source>
</reference>
<dbReference type="GO" id="GO:0016787">
    <property type="term" value="F:hydrolase activity"/>
    <property type="evidence" value="ECO:0007669"/>
    <property type="project" value="UniProtKB-KW"/>
</dbReference>
<evidence type="ECO:0000259" key="2">
    <source>
        <dbReference type="Pfam" id="PF00561"/>
    </source>
</evidence>
<proteinExistence type="predicted"/>
<dbReference type="Gene3D" id="3.40.50.1820">
    <property type="entry name" value="alpha/beta hydrolase"/>
    <property type="match status" value="1"/>
</dbReference>
<sequence length="278" mass="30861">MAEMMTAPQIREGSIDYNNTRIHYTSTGQGRALVFVHAGIADSRMWQPQVEHFSARYQVITFDLRGYGQTAMAAGDYYLADDLRAVVDGLGIEKAVVIGCSMGGNTVINFTLQNPDRVLALVTVSSDVDGFEGQDTPESERQWQVAVEAQKRHDFDRYAEAVVHLWIDGPRRKPEEVNPRVRDFVKEMLRTSFDTPEGLGNRVRPAPPAVQRLGEIHTPTLVIGGEEDIPEMAPYTEKLSSSIPGARLAMIADAGHLPGLEHPAEFNRLLEDFLKSVL</sequence>
<organism evidence="3">
    <name type="scientific">Longilinea arvoryzae</name>
    <dbReference type="NCBI Taxonomy" id="360412"/>
    <lineage>
        <taxon>Bacteria</taxon>
        <taxon>Bacillati</taxon>
        <taxon>Chloroflexota</taxon>
        <taxon>Anaerolineae</taxon>
        <taxon>Anaerolineales</taxon>
        <taxon>Anaerolineaceae</taxon>
        <taxon>Longilinea</taxon>
    </lineage>
</organism>
<accession>A0A0S7BEZ2</accession>
<keyword evidence="4" id="KW-1185">Reference proteome</keyword>
<dbReference type="PRINTS" id="PR00412">
    <property type="entry name" value="EPOXHYDRLASE"/>
</dbReference>
<feature type="domain" description="AB hydrolase-1" evidence="2">
    <location>
        <begin position="32"/>
        <end position="163"/>
    </location>
</feature>
<evidence type="ECO:0000256" key="1">
    <source>
        <dbReference type="ARBA" id="ARBA00022801"/>
    </source>
</evidence>
<dbReference type="OrthoDB" id="9805423at2"/>